<dbReference type="Gene3D" id="3.40.50.300">
    <property type="entry name" value="P-loop containing nucleotide triphosphate hydrolases"/>
    <property type="match status" value="1"/>
</dbReference>
<dbReference type="SUPFAM" id="SSF47789">
    <property type="entry name" value="C-terminal domain of RNA polymerase alpha subunit"/>
    <property type="match status" value="1"/>
</dbReference>
<dbReference type="InterPro" id="IPR013632">
    <property type="entry name" value="Rad51_C"/>
</dbReference>
<dbReference type="GO" id="GO:0000400">
    <property type="term" value="F:four-way junction DNA binding"/>
    <property type="evidence" value="ECO:0007669"/>
    <property type="project" value="TreeGrafter"/>
</dbReference>
<dbReference type="eggNOG" id="KOG1433">
    <property type="taxonomic scope" value="Eukaryota"/>
</dbReference>
<dbReference type="KEGG" id="dan:6496564"/>
<sequence length="348" mass="39438">MDLKNEILQTETGKQLSEYQLNLLKKNGIETISDFYEEDEDKLKELLAIRIETLRELKSEMALLTNPFNEESILDINYGTGLEELDKLLVNVEQQFKPGRVWEICGPTGVGKTQLMYTLMVNFVWKHNLQALFIDLKRDFSSKRIGDMLAARETDSGSCERVLKAIRVAEATTSRELIEMLQNFYQQLAASNKDAQRTKLVVIDSLPECFYSFRGKKMAMLRKSLITELACSIRKLSVHGIAFVVGNMSFFQKEEETVNDDGEDDGGRNEEVPVKRQLDPMLGDHWGSVCTLRLSVEMPIVWYDEQGADRTSRTTSKDNGIRLVNVISNTYGPVGGSCRLRITEAGVV</sequence>
<dbReference type="GO" id="GO:0033063">
    <property type="term" value="C:Rad51B-Rad51C-Rad51D-XRCC2 complex"/>
    <property type="evidence" value="ECO:0007669"/>
    <property type="project" value="TreeGrafter"/>
</dbReference>
<dbReference type="GO" id="GO:0003697">
    <property type="term" value="F:single-stranded DNA binding"/>
    <property type="evidence" value="ECO:0007669"/>
    <property type="project" value="TreeGrafter"/>
</dbReference>
<accession>B3MHI2</accession>
<dbReference type="GO" id="GO:0000724">
    <property type="term" value="P:double-strand break repair via homologous recombination"/>
    <property type="evidence" value="ECO:0007669"/>
    <property type="project" value="TreeGrafter"/>
</dbReference>
<dbReference type="GO" id="GO:0042148">
    <property type="term" value="P:DNA strand invasion"/>
    <property type="evidence" value="ECO:0007669"/>
    <property type="project" value="TreeGrafter"/>
</dbReference>
<dbReference type="STRING" id="7217.B3MHI2"/>
<dbReference type="GO" id="GO:0007131">
    <property type="term" value="P:reciprocal meiotic recombination"/>
    <property type="evidence" value="ECO:0007669"/>
    <property type="project" value="TreeGrafter"/>
</dbReference>
<dbReference type="PANTHER" id="PTHR46457:SF1">
    <property type="entry name" value="DNA REPAIR PROTEIN RAD51 HOMOLOG 4"/>
    <property type="match status" value="1"/>
</dbReference>
<reference evidence="4 5" key="1">
    <citation type="journal article" date="2007" name="Nature">
        <title>Evolution of genes and genomes on the Drosophila phylogeny.</title>
        <authorList>
            <consortium name="Drosophila 12 Genomes Consortium"/>
            <person name="Clark A.G."/>
            <person name="Eisen M.B."/>
            <person name="Smith D.R."/>
            <person name="Bergman C.M."/>
            <person name="Oliver B."/>
            <person name="Markow T.A."/>
            <person name="Kaufman T.C."/>
            <person name="Kellis M."/>
            <person name="Gelbart W."/>
            <person name="Iyer V.N."/>
            <person name="Pollard D.A."/>
            <person name="Sackton T.B."/>
            <person name="Larracuente A.M."/>
            <person name="Singh N.D."/>
            <person name="Abad J.P."/>
            <person name="Abt D.N."/>
            <person name="Adryan B."/>
            <person name="Aguade M."/>
            <person name="Akashi H."/>
            <person name="Anderson W.W."/>
            <person name="Aquadro C.F."/>
            <person name="Ardell D.H."/>
            <person name="Arguello R."/>
            <person name="Artieri C.G."/>
            <person name="Barbash D.A."/>
            <person name="Barker D."/>
            <person name="Barsanti P."/>
            <person name="Batterham P."/>
            <person name="Batzoglou S."/>
            <person name="Begun D."/>
            <person name="Bhutkar A."/>
            <person name="Blanco E."/>
            <person name="Bosak S.A."/>
            <person name="Bradley R.K."/>
            <person name="Brand A.D."/>
            <person name="Brent M.R."/>
            <person name="Brooks A.N."/>
            <person name="Brown R.H."/>
            <person name="Butlin R.K."/>
            <person name="Caggese C."/>
            <person name="Calvi B.R."/>
            <person name="Bernardo de Carvalho A."/>
            <person name="Caspi A."/>
            <person name="Castrezana S."/>
            <person name="Celniker S.E."/>
            <person name="Chang J.L."/>
            <person name="Chapple C."/>
            <person name="Chatterji S."/>
            <person name="Chinwalla A."/>
            <person name="Civetta A."/>
            <person name="Clifton S.W."/>
            <person name="Comeron J.M."/>
            <person name="Costello J.C."/>
            <person name="Coyne J.A."/>
            <person name="Daub J."/>
            <person name="David R.G."/>
            <person name="Delcher A.L."/>
            <person name="Delehaunty K."/>
            <person name="Do C.B."/>
            <person name="Ebling H."/>
            <person name="Edwards K."/>
            <person name="Eickbush T."/>
            <person name="Evans J.D."/>
            <person name="Filipski A."/>
            <person name="Findeiss S."/>
            <person name="Freyhult E."/>
            <person name="Fulton L."/>
            <person name="Fulton R."/>
            <person name="Garcia A.C."/>
            <person name="Gardiner A."/>
            <person name="Garfield D.A."/>
            <person name="Garvin B.E."/>
            <person name="Gibson G."/>
            <person name="Gilbert D."/>
            <person name="Gnerre S."/>
            <person name="Godfrey J."/>
            <person name="Good R."/>
            <person name="Gotea V."/>
            <person name="Gravely B."/>
            <person name="Greenberg A.J."/>
            <person name="Griffiths-Jones S."/>
            <person name="Gross S."/>
            <person name="Guigo R."/>
            <person name="Gustafson E.A."/>
            <person name="Haerty W."/>
            <person name="Hahn M.W."/>
            <person name="Halligan D.L."/>
            <person name="Halpern A.L."/>
            <person name="Halter G.M."/>
            <person name="Han M.V."/>
            <person name="Heger A."/>
            <person name="Hillier L."/>
            <person name="Hinrichs A.S."/>
            <person name="Holmes I."/>
            <person name="Hoskins R.A."/>
            <person name="Hubisz M.J."/>
            <person name="Hultmark D."/>
            <person name="Huntley M.A."/>
            <person name="Jaffe D.B."/>
            <person name="Jagadeeshan S."/>
            <person name="Jeck W.R."/>
            <person name="Johnson J."/>
            <person name="Jones C.D."/>
            <person name="Jordan W.C."/>
            <person name="Karpen G.H."/>
            <person name="Kataoka E."/>
            <person name="Keightley P.D."/>
            <person name="Kheradpour P."/>
            <person name="Kirkness E.F."/>
            <person name="Koerich L.B."/>
            <person name="Kristiansen K."/>
            <person name="Kudrna D."/>
            <person name="Kulathinal R.J."/>
            <person name="Kumar S."/>
            <person name="Kwok R."/>
            <person name="Lander E."/>
            <person name="Langley C.H."/>
            <person name="Lapoint R."/>
            <person name="Lazzaro B.P."/>
            <person name="Lee S.J."/>
            <person name="Levesque L."/>
            <person name="Li R."/>
            <person name="Lin C.F."/>
            <person name="Lin M.F."/>
            <person name="Lindblad-Toh K."/>
            <person name="Llopart A."/>
            <person name="Long M."/>
            <person name="Low L."/>
            <person name="Lozovsky E."/>
            <person name="Lu J."/>
            <person name="Luo M."/>
            <person name="Machado C.A."/>
            <person name="Makalowski W."/>
            <person name="Marzo M."/>
            <person name="Matsuda M."/>
            <person name="Matzkin L."/>
            <person name="McAllister B."/>
            <person name="McBride C.S."/>
            <person name="McKernan B."/>
            <person name="McKernan K."/>
            <person name="Mendez-Lago M."/>
            <person name="Minx P."/>
            <person name="Mollenhauer M.U."/>
            <person name="Montooth K."/>
            <person name="Mount S.M."/>
            <person name="Mu X."/>
            <person name="Myers E."/>
            <person name="Negre B."/>
            <person name="Newfeld S."/>
            <person name="Nielsen R."/>
            <person name="Noor M.A."/>
            <person name="O'Grady P."/>
            <person name="Pachter L."/>
            <person name="Papaceit M."/>
            <person name="Parisi M.J."/>
            <person name="Parisi M."/>
            <person name="Parts L."/>
            <person name="Pedersen J.S."/>
            <person name="Pesole G."/>
            <person name="Phillippy A.M."/>
            <person name="Ponting C.P."/>
            <person name="Pop M."/>
            <person name="Porcelli D."/>
            <person name="Powell J.R."/>
            <person name="Prohaska S."/>
            <person name="Pruitt K."/>
            <person name="Puig M."/>
            <person name="Quesneville H."/>
            <person name="Ram K.R."/>
            <person name="Rand D."/>
            <person name="Rasmussen M.D."/>
            <person name="Reed L.K."/>
            <person name="Reenan R."/>
            <person name="Reily A."/>
            <person name="Remington K.A."/>
            <person name="Rieger T.T."/>
            <person name="Ritchie M.G."/>
            <person name="Robin C."/>
            <person name="Rogers Y.H."/>
            <person name="Rohde C."/>
            <person name="Rozas J."/>
            <person name="Rubenfield M.J."/>
            <person name="Ruiz A."/>
            <person name="Russo S."/>
            <person name="Salzberg S.L."/>
            <person name="Sanchez-Gracia A."/>
            <person name="Saranga D.J."/>
            <person name="Sato H."/>
            <person name="Schaeffer S.W."/>
            <person name="Schatz M.C."/>
            <person name="Schlenke T."/>
            <person name="Schwartz R."/>
            <person name="Segarra C."/>
            <person name="Singh R.S."/>
            <person name="Sirot L."/>
            <person name="Sirota M."/>
            <person name="Sisneros N.B."/>
            <person name="Smith C.D."/>
            <person name="Smith T.F."/>
            <person name="Spieth J."/>
            <person name="Stage D.E."/>
            <person name="Stark A."/>
            <person name="Stephan W."/>
            <person name="Strausberg R.L."/>
            <person name="Strempel S."/>
            <person name="Sturgill D."/>
            <person name="Sutton G."/>
            <person name="Sutton G.G."/>
            <person name="Tao W."/>
            <person name="Teichmann S."/>
            <person name="Tobari Y.N."/>
            <person name="Tomimura Y."/>
            <person name="Tsolas J.M."/>
            <person name="Valente V.L."/>
            <person name="Venter E."/>
            <person name="Venter J.C."/>
            <person name="Vicario S."/>
            <person name="Vieira F.G."/>
            <person name="Vilella A.J."/>
            <person name="Villasante A."/>
            <person name="Walenz B."/>
            <person name="Wang J."/>
            <person name="Wasserman M."/>
            <person name="Watts T."/>
            <person name="Wilson D."/>
            <person name="Wilson R.K."/>
            <person name="Wing R.A."/>
            <person name="Wolfner M.F."/>
            <person name="Wong A."/>
            <person name="Wong G.K."/>
            <person name="Wu C.I."/>
            <person name="Wu G."/>
            <person name="Yamamoto D."/>
            <person name="Yang H.P."/>
            <person name="Yang S.P."/>
            <person name="Yorke J.A."/>
            <person name="Yoshida K."/>
            <person name="Zdobnov E."/>
            <person name="Zhang P."/>
            <person name="Zhang Y."/>
            <person name="Zimin A.V."/>
            <person name="Baldwin J."/>
            <person name="Abdouelleil A."/>
            <person name="Abdulkadir J."/>
            <person name="Abebe A."/>
            <person name="Abera B."/>
            <person name="Abreu J."/>
            <person name="Acer S.C."/>
            <person name="Aftuck L."/>
            <person name="Alexander A."/>
            <person name="An P."/>
            <person name="Anderson E."/>
            <person name="Anderson S."/>
            <person name="Arachi H."/>
            <person name="Azer M."/>
            <person name="Bachantsang P."/>
            <person name="Barry A."/>
            <person name="Bayul T."/>
            <person name="Berlin A."/>
            <person name="Bessette D."/>
            <person name="Bloom T."/>
            <person name="Blye J."/>
            <person name="Boguslavskiy L."/>
            <person name="Bonnet C."/>
            <person name="Boukhgalter B."/>
            <person name="Bourzgui I."/>
            <person name="Brown A."/>
            <person name="Cahill P."/>
            <person name="Channer S."/>
            <person name="Cheshatsang Y."/>
            <person name="Chuda L."/>
            <person name="Citroen M."/>
            <person name="Collymore A."/>
            <person name="Cooke P."/>
            <person name="Costello M."/>
            <person name="D'Aco K."/>
            <person name="Daza R."/>
            <person name="De Haan G."/>
            <person name="DeGray S."/>
            <person name="DeMaso C."/>
            <person name="Dhargay N."/>
            <person name="Dooley K."/>
            <person name="Dooley E."/>
            <person name="Doricent M."/>
            <person name="Dorje P."/>
            <person name="Dorjee K."/>
            <person name="Dupes A."/>
            <person name="Elong R."/>
            <person name="Falk J."/>
            <person name="Farina A."/>
            <person name="Faro S."/>
            <person name="Ferguson D."/>
            <person name="Fisher S."/>
            <person name="Foley C.D."/>
            <person name="Franke A."/>
            <person name="Friedrich D."/>
            <person name="Gadbois L."/>
            <person name="Gearin G."/>
            <person name="Gearin C.R."/>
            <person name="Giannoukos G."/>
            <person name="Goode T."/>
            <person name="Graham J."/>
            <person name="Grandbois E."/>
            <person name="Grewal S."/>
            <person name="Gyaltsen K."/>
            <person name="Hafez N."/>
            <person name="Hagos B."/>
            <person name="Hall J."/>
            <person name="Henson C."/>
            <person name="Hollinger A."/>
            <person name="Honan T."/>
            <person name="Huard M.D."/>
            <person name="Hughes L."/>
            <person name="Hurhula B."/>
            <person name="Husby M.E."/>
            <person name="Kamat A."/>
            <person name="Kanga B."/>
            <person name="Kashin S."/>
            <person name="Khazanovich D."/>
            <person name="Kisner P."/>
            <person name="Lance K."/>
            <person name="Lara M."/>
            <person name="Lee W."/>
            <person name="Lennon N."/>
            <person name="Letendre F."/>
            <person name="LeVine R."/>
            <person name="Lipovsky A."/>
            <person name="Liu X."/>
            <person name="Liu J."/>
            <person name="Liu S."/>
            <person name="Lokyitsang T."/>
            <person name="Lokyitsang Y."/>
            <person name="Lubonja R."/>
            <person name="Lui A."/>
            <person name="MacDonald P."/>
            <person name="Magnisalis V."/>
            <person name="Maru K."/>
            <person name="Matthews C."/>
            <person name="McCusker W."/>
            <person name="McDonough S."/>
            <person name="Mehta T."/>
            <person name="Meldrim J."/>
            <person name="Meneus L."/>
            <person name="Mihai O."/>
            <person name="Mihalev A."/>
            <person name="Mihova T."/>
            <person name="Mittelman R."/>
            <person name="Mlenga V."/>
            <person name="Montmayeur A."/>
            <person name="Mulrain L."/>
            <person name="Navidi A."/>
            <person name="Naylor J."/>
            <person name="Negash T."/>
            <person name="Nguyen T."/>
            <person name="Nguyen N."/>
            <person name="Nicol R."/>
            <person name="Norbu C."/>
            <person name="Norbu N."/>
            <person name="Novod N."/>
            <person name="O'Neill B."/>
            <person name="Osman S."/>
            <person name="Markiewicz E."/>
            <person name="Oyono O.L."/>
            <person name="Patti C."/>
            <person name="Phunkhang P."/>
            <person name="Pierre F."/>
            <person name="Priest M."/>
            <person name="Raghuraman S."/>
            <person name="Rege F."/>
            <person name="Reyes R."/>
            <person name="Rise C."/>
            <person name="Rogov P."/>
            <person name="Ross K."/>
            <person name="Ryan E."/>
            <person name="Settipalli S."/>
            <person name="Shea T."/>
            <person name="Sherpa N."/>
            <person name="Shi L."/>
            <person name="Shih D."/>
            <person name="Sparrow T."/>
            <person name="Spaulding J."/>
            <person name="Stalker J."/>
            <person name="Stange-Thomann N."/>
            <person name="Stavropoulos S."/>
            <person name="Stone C."/>
            <person name="Strader C."/>
            <person name="Tesfaye S."/>
            <person name="Thomson T."/>
            <person name="Thoulutsang Y."/>
            <person name="Thoulutsang D."/>
            <person name="Topham K."/>
            <person name="Topping I."/>
            <person name="Tsamla T."/>
            <person name="Vassiliev H."/>
            <person name="Vo A."/>
            <person name="Wangchuk T."/>
            <person name="Wangdi T."/>
            <person name="Weiand M."/>
            <person name="Wilkinson J."/>
            <person name="Wilson A."/>
            <person name="Yadav S."/>
            <person name="Young G."/>
            <person name="Yu Q."/>
            <person name="Zembek L."/>
            <person name="Zhong D."/>
            <person name="Zimmer A."/>
            <person name="Zwirko Z."/>
            <person name="Jaffe D.B."/>
            <person name="Alvarez P."/>
            <person name="Brockman W."/>
            <person name="Butler J."/>
            <person name="Chin C."/>
            <person name="Gnerre S."/>
            <person name="Grabherr M."/>
            <person name="Kleber M."/>
            <person name="Mauceli E."/>
            <person name="MacCallum I."/>
        </authorList>
    </citation>
    <scope>NUCLEOTIDE SEQUENCE [LARGE SCALE GENOMIC DNA]</scope>
    <source>
        <strain evidence="5">Tucson 14024-0371.13</strain>
    </source>
</reference>
<dbReference type="GO" id="GO:0000723">
    <property type="term" value="P:telomere maintenance"/>
    <property type="evidence" value="ECO:0007669"/>
    <property type="project" value="TreeGrafter"/>
</dbReference>
<dbReference type="FunCoup" id="B3MHI2">
    <property type="interactions" value="675"/>
</dbReference>
<dbReference type="AlphaFoldDB" id="B3MHI2"/>
<dbReference type="GO" id="GO:0005815">
    <property type="term" value="C:microtubule organizing center"/>
    <property type="evidence" value="ECO:0007669"/>
    <property type="project" value="TreeGrafter"/>
</dbReference>
<dbReference type="GO" id="GO:0008094">
    <property type="term" value="F:ATP-dependent activity, acting on DNA"/>
    <property type="evidence" value="ECO:0007669"/>
    <property type="project" value="TreeGrafter"/>
</dbReference>
<dbReference type="InParanoid" id="B3MHI2"/>
<dbReference type="PANTHER" id="PTHR46457">
    <property type="entry name" value="DNA REPAIR PROTEIN RAD51 HOMOLOG 4"/>
    <property type="match status" value="1"/>
</dbReference>
<name>B3MHI2_DROAN</name>
<proteinExistence type="predicted"/>
<evidence type="ECO:0000313" key="5">
    <source>
        <dbReference type="Proteomes" id="UP000007801"/>
    </source>
</evidence>
<evidence type="ECO:0000256" key="1">
    <source>
        <dbReference type="ARBA" id="ARBA00004123"/>
    </source>
</evidence>
<organism evidence="4 5">
    <name type="scientific">Drosophila ananassae</name>
    <name type="common">Fruit fly</name>
    <dbReference type="NCBI Taxonomy" id="7217"/>
    <lineage>
        <taxon>Eukaryota</taxon>
        <taxon>Metazoa</taxon>
        <taxon>Ecdysozoa</taxon>
        <taxon>Arthropoda</taxon>
        <taxon>Hexapoda</taxon>
        <taxon>Insecta</taxon>
        <taxon>Pterygota</taxon>
        <taxon>Neoptera</taxon>
        <taxon>Endopterygota</taxon>
        <taxon>Diptera</taxon>
        <taxon>Brachycera</taxon>
        <taxon>Muscomorpha</taxon>
        <taxon>Ephydroidea</taxon>
        <taxon>Drosophilidae</taxon>
        <taxon>Drosophila</taxon>
        <taxon>Sophophora</taxon>
    </lineage>
</organism>
<feature type="domain" description="Rad51-like C-terminal" evidence="3">
    <location>
        <begin position="77"/>
        <end position="252"/>
    </location>
</feature>
<dbReference type="Pfam" id="PF08423">
    <property type="entry name" value="Rad51"/>
    <property type="match status" value="1"/>
</dbReference>
<dbReference type="HOGENOM" id="CLU_068541_0_0_1"/>
<evidence type="ECO:0000259" key="3">
    <source>
        <dbReference type="Pfam" id="PF08423"/>
    </source>
</evidence>
<dbReference type="GO" id="GO:0005657">
    <property type="term" value="C:replication fork"/>
    <property type="evidence" value="ECO:0007669"/>
    <property type="project" value="TreeGrafter"/>
</dbReference>
<dbReference type="SMR" id="B3MHI2"/>
<gene>
    <name evidence="4" type="primary">Dana\GF13728</name>
    <name evidence="4" type="synonym">dana_GLEANR_13735</name>
    <name evidence="4" type="ORF">GF13728</name>
</gene>
<protein>
    <recommendedName>
        <fullName evidence="3">Rad51-like C-terminal domain-containing protein</fullName>
    </recommendedName>
</protein>
<dbReference type="EMBL" id="CH902619">
    <property type="protein sequence ID" value="EDV37982.2"/>
    <property type="molecule type" value="Genomic_DNA"/>
</dbReference>
<dbReference type="OrthoDB" id="336321at2759"/>
<dbReference type="InterPro" id="IPR051988">
    <property type="entry name" value="HRR_RAD51_Paralog"/>
</dbReference>
<dbReference type="GeneID" id="6496564"/>
<dbReference type="Proteomes" id="UP000007801">
    <property type="component" value="Unassembled WGS sequence"/>
</dbReference>
<evidence type="ECO:0000313" key="4">
    <source>
        <dbReference type="EMBL" id="EDV37982.2"/>
    </source>
</evidence>
<comment type="subcellular location">
    <subcellularLocation>
        <location evidence="1">Nucleus</location>
    </subcellularLocation>
</comment>
<dbReference type="CTD" id="5892"/>
<dbReference type="SUPFAM" id="SSF52540">
    <property type="entry name" value="P-loop containing nucleoside triphosphate hydrolases"/>
    <property type="match status" value="1"/>
</dbReference>
<dbReference type="InterPro" id="IPR027417">
    <property type="entry name" value="P-loop_NTPase"/>
</dbReference>
<keyword evidence="2" id="KW-0539">Nucleus</keyword>
<keyword evidence="5" id="KW-1185">Reference proteome</keyword>
<evidence type="ECO:0000256" key="2">
    <source>
        <dbReference type="ARBA" id="ARBA00023242"/>
    </source>
</evidence>